<sequence length="155" mass="17132">MSVVAVLQIMLRVLEWGPNLGAHTVPGMARGSGWAVHIHASFLWGLLTVEQLAWNEIARGRHFSALSPEAASAFRVEDYGNVLMLKTEEKELLSAGMRLAHVRPKDWSESATSRPEPKRRREGTDTPLALLRGLGRRKPTEAWEGLSPKSSTLLA</sequence>
<dbReference type="EMBL" id="NBNE01000487">
    <property type="protein sequence ID" value="OWZ19111.1"/>
    <property type="molecule type" value="Genomic_DNA"/>
</dbReference>
<evidence type="ECO:0000256" key="1">
    <source>
        <dbReference type="SAM" id="MobiDB-lite"/>
    </source>
</evidence>
<organism evidence="2 3">
    <name type="scientific">Phytophthora megakarya</name>
    <dbReference type="NCBI Taxonomy" id="4795"/>
    <lineage>
        <taxon>Eukaryota</taxon>
        <taxon>Sar</taxon>
        <taxon>Stramenopiles</taxon>
        <taxon>Oomycota</taxon>
        <taxon>Peronosporomycetes</taxon>
        <taxon>Peronosporales</taxon>
        <taxon>Peronosporaceae</taxon>
        <taxon>Phytophthora</taxon>
    </lineage>
</organism>
<name>A0A225WNA0_9STRA</name>
<protein>
    <submittedName>
        <fullName evidence="2">Uncharacterized protein</fullName>
    </submittedName>
</protein>
<evidence type="ECO:0000313" key="2">
    <source>
        <dbReference type="EMBL" id="OWZ19111.1"/>
    </source>
</evidence>
<reference evidence="3" key="1">
    <citation type="submission" date="2017-03" db="EMBL/GenBank/DDBJ databases">
        <title>Phytopthora megakarya and P. palmivora, two closely related causual agents of cacao black pod achieved similar genome size and gene model numbers by different mechanisms.</title>
        <authorList>
            <person name="Ali S."/>
            <person name="Shao J."/>
            <person name="Larry D.J."/>
            <person name="Kronmiller B."/>
            <person name="Shen D."/>
            <person name="Strem M.D."/>
            <person name="Melnick R.L."/>
            <person name="Guiltinan M.J."/>
            <person name="Tyler B.M."/>
            <person name="Meinhardt L.W."/>
            <person name="Bailey B.A."/>
        </authorList>
    </citation>
    <scope>NUCLEOTIDE SEQUENCE [LARGE SCALE GENOMIC DNA]</scope>
    <source>
        <strain evidence="3">zdho120</strain>
    </source>
</reference>
<feature type="region of interest" description="Disordered" evidence="1">
    <location>
        <begin position="104"/>
        <end position="155"/>
    </location>
</feature>
<keyword evidence="3" id="KW-1185">Reference proteome</keyword>
<gene>
    <name evidence="2" type="ORF">PHMEG_0006695</name>
</gene>
<dbReference type="Proteomes" id="UP000198211">
    <property type="component" value="Unassembled WGS sequence"/>
</dbReference>
<evidence type="ECO:0000313" key="3">
    <source>
        <dbReference type="Proteomes" id="UP000198211"/>
    </source>
</evidence>
<dbReference type="AlphaFoldDB" id="A0A225WNA0"/>
<accession>A0A225WNA0</accession>
<comment type="caution">
    <text evidence="2">The sequence shown here is derived from an EMBL/GenBank/DDBJ whole genome shotgun (WGS) entry which is preliminary data.</text>
</comment>
<proteinExistence type="predicted"/>